<evidence type="ECO:0000313" key="1">
    <source>
        <dbReference type="EMBL" id="KAI2382447.1"/>
    </source>
</evidence>
<accession>A0ACB8UP44</accession>
<organism evidence="1">
    <name type="scientific">Ophidiomyces ophidiicola</name>
    <dbReference type="NCBI Taxonomy" id="1387563"/>
    <lineage>
        <taxon>Eukaryota</taxon>
        <taxon>Fungi</taxon>
        <taxon>Dikarya</taxon>
        <taxon>Ascomycota</taxon>
        <taxon>Pezizomycotina</taxon>
        <taxon>Eurotiomycetes</taxon>
        <taxon>Eurotiomycetidae</taxon>
        <taxon>Onygenales</taxon>
        <taxon>Onygenaceae</taxon>
        <taxon>Ophidiomyces</taxon>
    </lineage>
</organism>
<dbReference type="EMBL" id="JALBCA010000123">
    <property type="protein sequence ID" value="KAI2382447.1"/>
    <property type="molecule type" value="Genomic_DNA"/>
</dbReference>
<comment type="caution">
    <text evidence="1">The sequence shown here is derived from an EMBL/GenBank/DDBJ whole genome shotgun (WGS) entry which is preliminary data.</text>
</comment>
<sequence>MPPHLPIHRMLCQCVSRSPAARPSHVRFLSSSQLLRSTANPLRNASRSARKSHGEYKRSVAISAAGMISCAVAMFGVITIYFPDGVQKKSREGQDNNAAIKLDGPSGLIATNDATVVIDGVEQVPTGNSTVPHFPKSIRLPKTLDSPTSRPAAALVIGEEVKKGDGKEEEYHLLGLGIRTVSFLSIQVYVVGLYIAASDVAALQKRLVRQGASPVTSAPDSAVTATSLVPHERDELKKILLDPERGEDVWNQILKEGGIRTALRIIPTRNTDFLHLRDGWVRAITARAQKANAKAKELAAKEGSSSPAVSEFGEDSFGLAMGEFKALMGGGVRKNVPKGQTLMLLRDRVGALEILYQPGDKKPMLWLGEVADERVSRLLWMQYLAGKNVASDGARQNIIEGVMGIVERPVGTVEQMVA</sequence>
<gene>
    <name evidence="1" type="primary">AIM18</name>
    <name evidence="1" type="ORF">LOY88_006007</name>
</gene>
<name>A0ACB8UP44_9EURO</name>
<proteinExistence type="predicted"/>
<reference evidence="1" key="1">
    <citation type="journal article" date="2022" name="bioRxiv">
        <title>Population genetic analysis of Ophidiomyces ophidiicola, the causative agent of snake fungal disease, indicates recent introductions to the USA.</title>
        <authorList>
            <person name="Ladner J.T."/>
            <person name="Palmer J.M."/>
            <person name="Ettinger C.L."/>
            <person name="Stajich J.E."/>
            <person name="Farrell T.M."/>
            <person name="Glorioso B.M."/>
            <person name="Lawson B."/>
            <person name="Price S.J."/>
            <person name="Stengle A.G."/>
            <person name="Grear D.A."/>
            <person name="Lorch J.M."/>
        </authorList>
    </citation>
    <scope>NUCLEOTIDE SEQUENCE</scope>
    <source>
        <strain evidence="1">NWHC 24266-5</strain>
    </source>
</reference>
<protein>
    <submittedName>
        <fullName evidence="1">Altered inheritance of mitochondria protein 18 mitochondrial</fullName>
    </submittedName>
</protein>